<dbReference type="GO" id="GO:0005815">
    <property type="term" value="C:microtubule organizing center"/>
    <property type="evidence" value="ECO:0007669"/>
    <property type="project" value="TreeGrafter"/>
</dbReference>
<sequence length="844" mass="95400">PGGLEHSMPSGSLRKKKLAKRPGYMRPEAQRQIEFHSLGACKPFSPEEFRHGRQHCEDFENCCLCKQYENNFEFLHCRSIAGSAVVPVDGVTALGTTGNMSGSCKNLSCYKNPQTENVISIYPAEATSKGGVSPVFCTQQTSHSGRVSEPQKTYALDQTKVNNNCEYQNREVVRTNRMRNDSFSSSFSFIQLSLNSASGVSDAEGKAPIKEAEHALHPSTARNLQEREETARTHEPAGVLHCFSTPSEDLKYEHATTANDKLQDYETLSLSDTDATFCYSTDSSDAASAGSSVTSGYESSFAVSDHNWDTVMKKYEPVLLDCQLGNRSMLKIKSLILRLQRLQEKAIAEDDYDRADKFRRKLEELEKEKNSLKFQLPSRHPSISSFLDRFVTQVQAALRWAADRVRNEETQLWHENEHKLLRSTYQERIQVSATKRNQLFQEKKSLQKEIEDLRARLAILEAKDQQLRREIEEQDIQSQDCELTALLGCVSLRELQEISKAVDDTLASSYQIPFSLDLPGTIKSLQEKEQSFSMSIKETTAKVCTSQKLCSTLRRKVSDIETQLPALLEAKMLAVSGNNFGTAKDLTEEIRSLTSEKEGLEGLLNELLVLSARNIRKLERIKDDYNRLKQELEQGETAFVTSVKENAEKYMEMLEDKLHSCGSQLLQRVWEADLEACQLLIRGFQLKETICCGFEEEENQMHELEMTADGPSDSEKRKEGHFPKGTEWGSVPCPKHNELKQVVEDIPFGAEGHLSEEFFIFSAELGEKCEVISEKLVHLEDQLQTSVCRVDEGLAQSLQREIQVVKETLQTVLVQLQPAREAGEEKAEDFLCDSWCPGKQDLKE</sequence>
<accession>A0A7L0K317</accession>
<dbReference type="PANTHER" id="PTHR14332">
    <property type="entry name" value="DISRUPTED IN SCHIZOPHRENIA 1 PROTEIN"/>
    <property type="match status" value="1"/>
</dbReference>
<reference evidence="3 4" key="1">
    <citation type="submission" date="2019-09" db="EMBL/GenBank/DDBJ databases">
        <title>Bird 10,000 Genomes (B10K) Project - Family phase.</title>
        <authorList>
            <person name="Zhang G."/>
        </authorList>
    </citation>
    <scope>NUCLEOTIDE SEQUENCE [LARGE SCALE GENOMIC DNA]</scope>
    <source>
        <strain evidence="3">B10K-DU-011-36</strain>
        <tissue evidence="3">Muscle</tissue>
    </source>
</reference>
<feature type="region of interest" description="Disordered" evidence="2">
    <location>
        <begin position="706"/>
        <end position="729"/>
    </location>
</feature>
<feature type="non-terminal residue" evidence="3">
    <location>
        <position position="844"/>
    </location>
</feature>
<dbReference type="EMBL" id="VXAL01009879">
    <property type="protein sequence ID" value="NXK50232.1"/>
    <property type="molecule type" value="Genomic_DNA"/>
</dbReference>
<dbReference type="Proteomes" id="UP000537522">
    <property type="component" value="Unassembled WGS sequence"/>
</dbReference>
<organism evidence="3 4">
    <name type="scientific">Chauna torquata</name>
    <name type="common">Southern screamer</name>
    <dbReference type="NCBI Taxonomy" id="30388"/>
    <lineage>
        <taxon>Eukaryota</taxon>
        <taxon>Metazoa</taxon>
        <taxon>Chordata</taxon>
        <taxon>Craniata</taxon>
        <taxon>Vertebrata</taxon>
        <taxon>Euteleostomi</taxon>
        <taxon>Archelosauria</taxon>
        <taxon>Archosauria</taxon>
        <taxon>Dinosauria</taxon>
        <taxon>Saurischia</taxon>
        <taxon>Theropoda</taxon>
        <taxon>Coelurosauria</taxon>
        <taxon>Aves</taxon>
        <taxon>Neognathae</taxon>
        <taxon>Galloanserae</taxon>
        <taxon>Anseriformes</taxon>
        <taxon>Anhimidae</taxon>
        <taxon>Chauna</taxon>
    </lineage>
</organism>
<dbReference type="GO" id="GO:0005874">
    <property type="term" value="C:microtubule"/>
    <property type="evidence" value="ECO:0007669"/>
    <property type="project" value="TreeGrafter"/>
</dbReference>
<keyword evidence="4" id="KW-1185">Reference proteome</keyword>
<feature type="coiled-coil region" evidence="1">
    <location>
        <begin position="583"/>
        <end position="638"/>
    </location>
</feature>
<keyword evidence="1" id="KW-0175">Coiled coil</keyword>
<dbReference type="GO" id="GO:0001764">
    <property type="term" value="P:neuron migration"/>
    <property type="evidence" value="ECO:0007669"/>
    <property type="project" value="TreeGrafter"/>
</dbReference>
<feature type="non-terminal residue" evidence="3">
    <location>
        <position position="1"/>
    </location>
</feature>
<dbReference type="GO" id="GO:0060271">
    <property type="term" value="P:cilium assembly"/>
    <property type="evidence" value="ECO:0007669"/>
    <property type="project" value="TreeGrafter"/>
</dbReference>
<feature type="coiled-coil region" evidence="1">
    <location>
        <begin position="436"/>
        <end position="477"/>
    </location>
</feature>
<feature type="coiled-coil region" evidence="1">
    <location>
        <begin position="348"/>
        <end position="375"/>
    </location>
</feature>
<feature type="region of interest" description="Disordered" evidence="2">
    <location>
        <begin position="1"/>
        <end position="23"/>
    </location>
</feature>
<comment type="caution">
    <text evidence="3">The sequence shown here is derived from an EMBL/GenBank/DDBJ whole genome shotgun (WGS) entry which is preliminary data.</text>
</comment>
<proteinExistence type="predicted"/>
<dbReference type="PANTHER" id="PTHR14332:SF3">
    <property type="entry name" value="DISRUPTED IN SCHIZOPHRENIA 1 PROTEIN"/>
    <property type="match status" value="1"/>
</dbReference>
<name>A0A7L0K317_CHATO</name>
<dbReference type="InterPro" id="IPR026081">
    <property type="entry name" value="DISC1"/>
</dbReference>
<dbReference type="AlphaFoldDB" id="A0A7L0K317"/>
<evidence type="ECO:0000313" key="3">
    <source>
        <dbReference type="EMBL" id="NXK50232.1"/>
    </source>
</evidence>
<evidence type="ECO:0000313" key="4">
    <source>
        <dbReference type="Proteomes" id="UP000537522"/>
    </source>
</evidence>
<evidence type="ECO:0000256" key="1">
    <source>
        <dbReference type="SAM" id="Coils"/>
    </source>
</evidence>
<gene>
    <name evidence="3" type="primary">Disc1</name>
    <name evidence="3" type="ORF">CHATOR_R09776</name>
</gene>
<protein>
    <submittedName>
        <fullName evidence="3">DISC1 protein</fullName>
    </submittedName>
</protein>
<dbReference type="GO" id="GO:0045111">
    <property type="term" value="C:intermediate filament cytoskeleton"/>
    <property type="evidence" value="ECO:0007669"/>
    <property type="project" value="TreeGrafter"/>
</dbReference>
<evidence type="ECO:0000256" key="2">
    <source>
        <dbReference type="SAM" id="MobiDB-lite"/>
    </source>
</evidence>
<feature type="compositionally biased region" description="Basic and acidic residues" evidence="2">
    <location>
        <begin position="713"/>
        <end position="724"/>
    </location>
</feature>